<dbReference type="EMBL" id="OW240920">
    <property type="protein sequence ID" value="CAH2314024.1"/>
    <property type="molecule type" value="Genomic_DNA"/>
</dbReference>
<feature type="transmembrane region" description="Helical" evidence="12">
    <location>
        <begin position="53"/>
        <end position="74"/>
    </location>
</feature>
<gene>
    <name evidence="14" type="ORF">PECUL_23A037150</name>
</gene>
<evidence type="ECO:0000256" key="12">
    <source>
        <dbReference type="SAM" id="Phobius"/>
    </source>
</evidence>
<feature type="transmembrane region" description="Helical" evidence="12">
    <location>
        <begin position="80"/>
        <end position="110"/>
    </location>
</feature>
<evidence type="ECO:0000256" key="1">
    <source>
        <dbReference type="ARBA" id="ARBA00004651"/>
    </source>
</evidence>
<dbReference type="InterPro" id="IPR017452">
    <property type="entry name" value="GPCR_Rhodpsn_7TM"/>
</dbReference>
<keyword evidence="9 14" id="KW-0675">Receptor</keyword>
<evidence type="ECO:0000256" key="2">
    <source>
        <dbReference type="ARBA" id="ARBA00010663"/>
    </source>
</evidence>
<feature type="domain" description="G-protein coupled receptors family 1 profile" evidence="13">
    <location>
        <begin position="32"/>
        <end position="283"/>
    </location>
</feature>
<dbReference type="PANTHER" id="PTHR24234">
    <property type="entry name" value="LYSOPHOSPHATIDIC ACID RECEPTOR 5/SPHINGOSYLPHOSPHORYLCHOLINE RECEPTOR"/>
    <property type="match status" value="1"/>
</dbReference>
<feature type="transmembrane region" description="Helical" evidence="12">
    <location>
        <begin position="222"/>
        <end position="243"/>
    </location>
</feature>
<evidence type="ECO:0000256" key="9">
    <source>
        <dbReference type="ARBA" id="ARBA00023170"/>
    </source>
</evidence>
<dbReference type="InterPro" id="IPR000276">
    <property type="entry name" value="GPCR_Rhodpsn"/>
</dbReference>
<evidence type="ECO:0000259" key="13">
    <source>
        <dbReference type="PROSITE" id="PS50262"/>
    </source>
</evidence>
<evidence type="ECO:0000256" key="10">
    <source>
        <dbReference type="ARBA" id="ARBA00023180"/>
    </source>
</evidence>
<feature type="transmembrane region" description="Helical" evidence="12">
    <location>
        <begin position="131"/>
        <end position="149"/>
    </location>
</feature>
<dbReference type="FunFam" id="1.20.1070.10:FF:000065">
    <property type="entry name" value="G-protein coupled receptor 4"/>
    <property type="match status" value="1"/>
</dbReference>
<keyword evidence="11" id="KW-0807">Transducer</keyword>
<organism evidence="14 15">
    <name type="scientific">Pelobates cultripes</name>
    <name type="common">Western spadefoot toad</name>
    <dbReference type="NCBI Taxonomy" id="61616"/>
    <lineage>
        <taxon>Eukaryota</taxon>
        <taxon>Metazoa</taxon>
        <taxon>Chordata</taxon>
        <taxon>Craniata</taxon>
        <taxon>Vertebrata</taxon>
        <taxon>Euteleostomi</taxon>
        <taxon>Amphibia</taxon>
        <taxon>Batrachia</taxon>
        <taxon>Anura</taxon>
        <taxon>Pelobatoidea</taxon>
        <taxon>Pelobatidae</taxon>
        <taxon>Pelobates</taxon>
    </lineage>
</organism>
<reference evidence="14" key="1">
    <citation type="submission" date="2022-03" db="EMBL/GenBank/DDBJ databases">
        <authorList>
            <person name="Alioto T."/>
            <person name="Alioto T."/>
            <person name="Gomez Garrido J."/>
        </authorList>
    </citation>
    <scope>NUCLEOTIDE SEQUENCE</scope>
</reference>
<dbReference type="PRINTS" id="PR00237">
    <property type="entry name" value="GPCRRHODOPSN"/>
</dbReference>
<evidence type="ECO:0000256" key="6">
    <source>
        <dbReference type="ARBA" id="ARBA00023040"/>
    </source>
</evidence>
<dbReference type="AlphaFoldDB" id="A0AAD1SX05"/>
<dbReference type="Proteomes" id="UP001295444">
    <property type="component" value="Chromosome 09"/>
</dbReference>
<sequence length="347" mass="39300">MACNAVCGYSGQYEATLFPIIYSLVFIVGLIGNLAAIGVIAQHVKRGNVLGVYLANLCASDLMYICTLPVWIAYTAKEDWLFGALTCKIVGFFFNANLYTTIAFLSCIAVDRFVATVFPFRAVAIRTIRGAMFICLAVWLIILGSHAIFLGKDELFNSSQNVKLCYEKYPMDRWMARVNYFRIFVVFLIPLVLLIVSYCSIVRVVHRSPSLEINKKRKIIGLLLTMTAIFVICYLPYHIVLFIRSFISDRNICTCDIENKVRPAYRICFSLTSLSSALDPFINIFVSESIKKDLLKEVRALWAGFRILKNPRASLRRSAKTVGYNTVTNNIENDHLLVEQRKDETAL</sequence>
<keyword evidence="15" id="KW-1185">Reference proteome</keyword>
<dbReference type="PRINTS" id="PR01157">
    <property type="entry name" value="P2YPURNOCPTR"/>
</dbReference>
<keyword evidence="6" id="KW-0297">G-protein coupled receptor</keyword>
<evidence type="ECO:0000256" key="7">
    <source>
        <dbReference type="ARBA" id="ARBA00023136"/>
    </source>
</evidence>
<evidence type="ECO:0000256" key="5">
    <source>
        <dbReference type="ARBA" id="ARBA00022989"/>
    </source>
</evidence>
<dbReference type="GO" id="GO:0004930">
    <property type="term" value="F:G protein-coupled receptor activity"/>
    <property type="evidence" value="ECO:0007669"/>
    <property type="project" value="UniProtKB-KW"/>
</dbReference>
<evidence type="ECO:0000313" key="15">
    <source>
        <dbReference type="Proteomes" id="UP001295444"/>
    </source>
</evidence>
<dbReference type="SUPFAM" id="SSF81321">
    <property type="entry name" value="Family A G protein-coupled receptor-like"/>
    <property type="match status" value="1"/>
</dbReference>
<comment type="similarity">
    <text evidence="2">Belongs to the G-protein coupled receptor 1 family.</text>
</comment>
<evidence type="ECO:0000256" key="4">
    <source>
        <dbReference type="ARBA" id="ARBA00022692"/>
    </source>
</evidence>
<dbReference type="PROSITE" id="PS50262">
    <property type="entry name" value="G_PROTEIN_RECEP_F1_2"/>
    <property type="match status" value="1"/>
</dbReference>
<protein>
    <submittedName>
        <fullName evidence="14">G- coupled receptor 4</fullName>
    </submittedName>
</protein>
<feature type="transmembrane region" description="Helical" evidence="12">
    <location>
        <begin position="180"/>
        <end position="201"/>
    </location>
</feature>
<evidence type="ECO:0000313" key="14">
    <source>
        <dbReference type="EMBL" id="CAH2314024.1"/>
    </source>
</evidence>
<evidence type="ECO:0000256" key="3">
    <source>
        <dbReference type="ARBA" id="ARBA00022475"/>
    </source>
</evidence>
<evidence type="ECO:0000256" key="11">
    <source>
        <dbReference type="ARBA" id="ARBA00023224"/>
    </source>
</evidence>
<accession>A0AAD1SX05</accession>
<name>A0AAD1SX05_PELCU</name>
<evidence type="ECO:0000256" key="8">
    <source>
        <dbReference type="ARBA" id="ARBA00023157"/>
    </source>
</evidence>
<dbReference type="GO" id="GO:0005886">
    <property type="term" value="C:plasma membrane"/>
    <property type="evidence" value="ECO:0007669"/>
    <property type="project" value="UniProtKB-SubCell"/>
</dbReference>
<dbReference type="CDD" id="cd15160">
    <property type="entry name" value="7tmA_Proton-sensing_R"/>
    <property type="match status" value="1"/>
</dbReference>
<keyword evidence="4 12" id="KW-0812">Transmembrane</keyword>
<proteinExistence type="inferred from homology"/>
<dbReference type="Pfam" id="PF00001">
    <property type="entry name" value="7tm_1"/>
    <property type="match status" value="1"/>
</dbReference>
<dbReference type="PANTHER" id="PTHR24234:SF12">
    <property type="entry name" value="NOVEL 7 TRANSMEMBRANE RECEPTOR (RHODOPSIN FAMILY) PROTEIN"/>
    <property type="match status" value="1"/>
</dbReference>
<keyword evidence="8" id="KW-1015">Disulfide bond</keyword>
<keyword evidence="5 12" id="KW-1133">Transmembrane helix</keyword>
<keyword evidence="10" id="KW-0325">Glycoprotein</keyword>
<feature type="transmembrane region" description="Helical" evidence="12">
    <location>
        <begin position="20"/>
        <end position="41"/>
    </location>
</feature>
<dbReference type="Gene3D" id="1.20.1070.10">
    <property type="entry name" value="Rhodopsin 7-helix transmembrane proteins"/>
    <property type="match status" value="1"/>
</dbReference>
<comment type="subcellular location">
    <subcellularLocation>
        <location evidence="1">Cell membrane</location>
        <topology evidence="1">Multi-pass membrane protein</topology>
    </subcellularLocation>
</comment>
<keyword evidence="7 12" id="KW-0472">Membrane</keyword>
<keyword evidence="3" id="KW-1003">Cell membrane</keyword>